<evidence type="ECO:0000313" key="3">
    <source>
        <dbReference type="Proteomes" id="UP000026941"/>
    </source>
</evidence>
<dbReference type="EMBL" id="BAYX01000018">
    <property type="protein sequence ID" value="GAJ96217.1"/>
    <property type="molecule type" value="Genomic_DNA"/>
</dbReference>
<gene>
    <name evidence="2" type="ORF">RRH01S_18_00600</name>
</gene>
<sequence length="79" mass="8414">MHAPRRRQNVVAASEFTESSSPSSVTDVTSPPQGGRLVTCGTLSPQTDVESAEIEADRLKESGRHPPNNLPPCEGDVTK</sequence>
<accession>A0AA87QFA9</accession>
<proteinExistence type="predicted"/>
<feature type="compositionally biased region" description="Basic and acidic residues" evidence="1">
    <location>
        <begin position="55"/>
        <end position="64"/>
    </location>
</feature>
<reference evidence="2 3" key="1">
    <citation type="submission" date="2014-05" db="EMBL/GenBank/DDBJ databases">
        <title>Whole genome shotgun sequence of Rhizobium rhizogenes NBRC 13257.</title>
        <authorList>
            <person name="Katano-Makiyama Y."/>
            <person name="Hosoyama A."/>
            <person name="Hashimoto M."/>
            <person name="Hosoyama Y."/>
            <person name="Noguchi M."/>
            <person name="Tsuchikane K."/>
            <person name="Kimura A."/>
            <person name="Ohji S."/>
            <person name="Ichikawa N."/>
            <person name="Yamazoe A."/>
            <person name="Fujita N."/>
        </authorList>
    </citation>
    <scope>NUCLEOTIDE SEQUENCE [LARGE SCALE GENOMIC DNA]</scope>
    <source>
        <strain evidence="2 3">NBRC 13257</strain>
    </source>
</reference>
<feature type="compositionally biased region" description="Low complexity" evidence="1">
    <location>
        <begin position="14"/>
        <end position="32"/>
    </location>
</feature>
<dbReference type="AlphaFoldDB" id="A0AA87QFA9"/>
<comment type="caution">
    <text evidence="2">The sequence shown here is derived from an EMBL/GenBank/DDBJ whole genome shotgun (WGS) entry which is preliminary data.</text>
</comment>
<feature type="region of interest" description="Disordered" evidence="1">
    <location>
        <begin position="1"/>
        <end position="79"/>
    </location>
</feature>
<evidence type="ECO:0000256" key="1">
    <source>
        <dbReference type="SAM" id="MobiDB-lite"/>
    </source>
</evidence>
<dbReference type="Proteomes" id="UP000026941">
    <property type="component" value="Unassembled WGS sequence"/>
</dbReference>
<organism evidence="2 3">
    <name type="scientific">Rhizobium rhizogenes NBRC 13257</name>
    <dbReference type="NCBI Taxonomy" id="1220581"/>
    <lineage>
        <taxon>Bacteria</taxon>
        <taxon>Pseudomonadati</taxon>
        <taxon>Pseudomonadota</taxon>
        <taxon>Alphaproteobacteria</taxon>
        <taxon>Hyphomicrobiales</taxon>
        <taxon>Rhizobiaceae</taxon>
        <taxon>Rhizobium/Agrobacterium group</taxon>
        <taxon>Rhizobium</taxon>
    </lineage>
</organism>
<protein>
    <submittedName>
        <fullName evidence="2">Uncharacterized protein</fullName>
    </submittedName>
</protein>
<evidence type="ECO:0000313" key="2">
    <source>
        <dbReference type="EMBL" id="GAJ96217.1"/>
    </source>
</evidence>
<name>A0AA87QFA9_RHIRH</name>